<gene>
    <name evidence="1" type="ORF">EZS27_039235</name>
</gene>
<organism evidence="1">
    <name type="scientific">termite gut metagenome</name>
    <dbReference type="NCBI Taxonomy" id="433724"/>
    <lineage>
        <taxon>unclassified sequences</taxon>
        <taxon>metagenomes</taxon>
        <taxon>organismal metagenomes</taxon>
    </lineage>
</organism>
<proteinExistence type="predicted"/>
<accession>A0A5J4PL25</accession>
<reference evidence="1" key="1">
    <citation type="submission" date="2019-03" db="EMBL/GenBank/DDBJ databases">
        <title>Single cell metagenomics reveals metabolic interactions within the superorganism composed of flagellate Streblomastix strix and complex community of Bacteroidetes bacteria on its surface.</title>
        <authorList>
            <person name="Treitli S.C."/>
            <person name="Kolisko M."/>
            <person name="Husnik F."/>
            <person name="Keeling P."/>
            <person name="Hampl V."/>
        </authorList>
    </citation>
    <scope>NUCLEOTIDE SEQUENCE</scope>
    <source>
        <strain evidence="1">STM</strain>
    </source>
</reference>
<protein>
    <submittedName>
        <fullName evidence="1">Uncharacterized protein</fullName>
    </submittedName>
</protein>
<feature type="non-terminal residue" evidence="1">
    <location>
        <position position="48"/>
    </location>
</feature>
<name>A0A5J4PL25_9ZZZZ</name>
<dbReference type="EMBL" id="SNRY01008052">
    <property type="protein sequence ID" value="KAA6309229.1"/>
    <property type="molecule type" value="Genomic_DNA"/>
</dbReference>
<comment type="caution">
    <text evidence="1">The sequence shown here is derived from an EMBL/GenBank/DDBJ whole genome shotgun (WGS) entry which is preliminary data.</text>
</comment>
<sequence>MKKVIVNIVLFFCLVCFISVVYAGKPLDLKEIVSGKFRPENVSDIIPT</sequence>
<dbReference type="AlphaFoldDB" id="A0A5J4PL25"/>
<evidence type="ECO:0000313" key="1">
    <source>
        <dbReference type="EMBL" id="KAA6309229.1"/>
    </source>
</evidence>